<dbReference type="Gramene" id="EME26212">
    <property type="protein sequence ID" value="EME26212"/>
    <property type="gene ID" value="Gasu_61440"/>
</dbReference>
<gene>
    <name evidence="1" type="ORF">Gasu_61440</name>
</gene>
<keyword evidence="2" id="KW-1185">Reference proteome</keyword>
<accession>M2X8Q2</accession>
<dbReference type="EMBL" id="KB454577">
    <property type="protein sequence ID" value="EME26212.1"/>
    <property type="molecule type" value="Genomic_DNA"/>
</dbReference>
<dbReference type="Proteomes" id="UP000030680">
    <property type="component" value="Unassembled WGS sequence"/>
</dbReference>
<evidence type="ECO:0000313" key="1">
    <source>
        <dbReference type="EMBL" id="EME26212.1"/>
    </source>
</evidence>
<dbReference type="AlphaFoldDB" id="M2X8Q2"/>
<dbReference type="GeneID" id="17085199"/>
<reference evidence="2" key="1">
    <citation type="journal article" date="2013" name="Science">
        <title>Gene transfer from bacteria and archaea facilitated evolution of an extremophilic eukaryote.</title>
        <authorList>
            <person name="Schonknecht G."/>
            <person name="Chen W.H."/>
            <person name="Ternes C.M."/>
            <person name="Barbier G.G."/>
            <person name="Shrestha R.P."/>
            <person name="Stanke M."/>
            <person name="Brautigam A."/>
            <person name="Baker B.J."/>
            <person name="Banfield J.F."/>
            <person name="Garavito R.M."/>
            <person name="Carr K."/>
            <person name="Wilkerson C."/>
            <person name="Rensing S.A."/>
            <person name="Gagneul D."/>
            <person name="Dickenson N.E."/>
            <person name="Oesterhelt C."/>
            <person name="Lercher M.J."/>
            <person name="Weber A.P."/>
        </authorList>
    </citation>
    <scope>NUCLEOTIDE SEQUENCE [LARGE SCALE GENOMIC DNA]</scope>
    <source>
        <strain evidence="2">074W</strain>
    </source>
</reference>
<dbReference type="RefSeq" id="XP_005702732.1">
    <property type="nucleotide sequence ID" value="XM_005702675.1"/>
</dbReference>
<sequence length="76" mass="8477">MGGVRGVRKLKRGQPKGDFDLEITIMDAGKNGGVRKLKRGQSKGDFDLEITIMKRKGPIWKERSIGNCEDSVCKNQ</sequence>
<organism evidence="1 2">
    <name type="scientific">Galdieria sulphuraria</name>
    <name type="common">Red alga</name>
    <dbReference type="NCBI Taxonomy" id="130081"/>
    <lineage>
        <taxon>Eukaryota</taxon>
        <taxon>Rhodophyta</taxon>
        <taxon>Bangiophyceae</taxon>
        <taxon>Galdieriales</taxon>
        <taxon>Galdieriaceae</taxon>
        <taxon>Galdieria</taxon>
    </lineage>
</organism>
<protein>
    <submittedName>
        <fullName evidence="1">Uncharacterized protein</fullName>
    </submittedName>
</protein>
<proteinExistence type="predicted"/>
<dbReference type="KEGG" id="gsl:Gasu_61440"/>
<name>M2X8Q2_GALSU</name>
<evidence type="ECO:0000313" key="2">
    <source>
        <dbReference type="Proteomes" id="UP000030680"/>
    </source>
</evidence>